<dbReference type="InterPro" id="IPR045728">
    <property type="entry name" value="DUF6082"/>
</dbReference>
<gene>
    <name evidence="2" type="ORF">ACFQ5X_46415</name>
</gene>
<evidence type="ECO:0000256" key="1">
    <source>
        <dbReference type="SAM" id="Phobius"/>
    </source>
</evidence>
<organism evidence="2 3">
    <name type="scientific">Streptomyces kaempferi</name>
    <dbReference type="NCBI Taxonomy" id="333725"/>
    <lineage>
        <taxon>Bacteria</taxon>
        <taxon>Bacillati</taxon>
        <taxon>Actinomycetota</taxon>
        <taxon>Actinomycetes</taxon>
        <taxon>Kitasatosporales</taxon>
        <taxon>Streptomycetaceae</taxon>
        <taxon>Streptomyces</taxon>
    </lineage>
</organism>
<keyword evidence="1" id="KW-0472">Membrane</keyword>
<dbReference type="RefSeq" id="WP_381242609.1">
    <property type="nucleotide sequence ID" value="NZ_JBHSKH010000131.1"/>
</dbReference>
<accession>A0ABW3XUA3</accession>
<evidence type="ECO:0000313" key="3">
    <source>
        <dbReference type="Proteomes" id="UP001597058"/>
    </source>
</evidence>
<keyword evidence="3" id="KW-1185">Reference proteome</keyword>
<sequence>MRVSQRLTRALPWVSGALTLIGLGAATPVLLSWAAPESTDWGRLSDISQTYSALSIPLSGAALLGVVWSLVFQARALQADSTDRYRGALRELLLRTVEDPSLLICWDPPMAPMTQEQYRLQYFNNAIILSWRAEYLNGMLPDAIVRDQLYRMMRGQVGQRNYSATRGVWLSEVDHLNGKSKRFVQLMEAAYQAAVAAGPVLTPENYFLPDS</sequence>
<keyword evidence="1" id="KW-0812">Transmembrane</keyword>
<dbReference type="Pfam" id="PF19560">
    <property type="entry name" value="DUF6082"/>
    <property type="match status" value="1"/>
</dbReference>
<comment type="caution">
    <text evidence="2">The sequence shown here is derived from an EMBL/GenBank/DDBJ whole genome shotgun (WGS) entry which is preliminary data.</text>
</comment>
<protein>
    <submittedName>
        <fullName evidence="2">DUF6082 family protein</fullName>
    </submittedName>
</protein>
<dbReference type="EMBL" id="JBHTMM010000166">
    <property type="protein sequence ID" value="MFD1313163.1"/>
    <property type="molecule type" value="Genomic_DNA"/>
</dbReference>
<dbReference type="Proteomes" id="UP001597058">
    <property type="component" value="Unassembled WGS sequence"/>
</dbReference>
<proteinExistence type="predicted"/>
<reference evidence="3" key="1">
    <citation type="journal article" date="2019" name="Int. J. Syst. Evol. Microbiol.">
        <title>The Global Catalogue of Microorganisms (GCM) 10K type strain sequencing project: providing services to taxonomists for standard genome sequencing and annotation.</title>
        <authorList>
            <consortium name="The Broad Institute Genomics Platform"/>
            <consortium name="The Broad Institute Genome Sequencing Center for Infectious Disease"/>
            <person name="Wu L."/>
            <person name="Ma J."/>
        </authorList>
    </citation>
    <scope>NUCLEOTIDE SEQUENCE [LARGE SCALE GENOMIC DNA]</scope>
    <source>
        <strain evidence="3">CGMCC 4.7020</strain>
    </source>
</reference>
<feature type="transmembrane region" description="Helical" evidence="1">
    <location>
        <begin position="50"/>
        <end position="71"/>
    </location>
</feature>
<name>A0ABW3XUA3_9ACTN</name>
<evidence type="ECO:0000313" key="2">
    <source>
        <dbReference type="EMBL" id="MFD1313163.1"/>
    </source>
</evidence>
<keyword evidence="1" id="KW-1133">Transmembrane helix</keyword>